<dbReference type="STRING" id="1121416.SAMN02745220_01571"/>
<dbReference type="Proteomes" id="UP000184603">
    <property type="component" value="Unassembled WGS sequence"/>
</dbReference>
<organism evidence="1 2">
    <name type="scientific">Desulfopila aestuarii DSM 18488</name>
    <dbReference type="NCBI Taxonomy" id="1121416"/>
    <lineage>
        <taxon>Bacteria</taxon>
        <taxon>Pseudomonadati</taxon>
        <taxon>Thermodesulfobacteriota</taxon>
        <taxon>Desulfobulbia</taxon>
        <taxon>Desulfobulbales</taxon>
        <taxon>Desulfocapsaceae</taxon>
        <taxon>Desulfopila</taxon>
    </lineage>
</organism>
<dbReference type="EMBL" id="FRFE01000006">
    <property type="protein sequence ID" value="SHO46628.1"/>
    <property type="molecule type" value="Genomic_DNA"/>
</dbReference>
<dbReference type="AlphaFoldDB" id="A0A1M7Y3L9"/>
<dbReference type="RefSeq" id="WP_073612906.1">
    <property type="nucleotide sequence ID" value="NZ_FRFE01000006.1"/>
</dbReference>
<proteinExistence type="predicted"/>
<gene>
    <name evidence="1" type="ORF">SAMN02745220_01571</name>
</gene>
<protein>
    <submittedName>
        <fullName evidence="1">Uncharacterized protein</fullName>
    </submittedName>
</protein>
<dbReference type="OrthoDB" id="5432242at2"/>
<sequence length="131" mass="14912">MSSEERTIQIITDTDMRVDSVGAILVPEIALSEPGYIKTMTASMEAYSKHEFFAMAQMAYFQYQDEELSIMNVDGPIRLQQAETVEEIACGMVIYRDAGGELHVVLHNSLNPKKMLEATNRYCTRWVRLDI</sequence>
<name>A0A1M7Y3L9_9BACT</name>
<evidence type="ECO:0000313" key="1">
    <source>
        <dbReference type="EMBL" id="SHO46628.1"/>
    </source>
</evidence>
<evidence type="ECO:0000313" key="2">
    <source>
        <dbReference type="Proteomes" id="UP000184603"/>
    </source>
</evidence>
<accession>A0A1M7Y3L9</accession>
<reference evidence="1 2" key="1">
    <citation type="submission" date="2016-12" db="EMBL/GenBank/DDBJ databases">
        <authorList>
            <person name="Song W.-J."/>
            <person name="Kurnit D.M."/>
        </authorList>
    </citation>
    <scope>NUCLEOTIDE SEQUENCE [LARGE SCALE GENOMIC DNA]</scope>
    <source>
        <strain evidence="1 2">DSM 18488</strain>
    </source>
</reference>
<keyword evidence="2" id="KW-1185">Reference proteome</keyword>